<proteinExistence type="predicted"/>
<reference evidence="2" key="1">
    <citation type="journal article" date="2023" name="G3 (Bethesda)">
        <title>Whole genome assemblies of Zophobas morio and Tenebrio molitor.</title>
        <authorList>
            <person name="Kaur S."/>
            <person name="Stinson S.A."/>
            <person name="diCenzo G.C."/>
        </authorList>
    </citation>
    <scope>NUCLEOTIDE SEQUENCE</scope>
    <source>
        <strain evidence="2">QUZm001</strain>
    </source>
</reference>
<dbReference type="InterPro" id="IPR022625">
    <property type="entry name" value="TypeI_RM_Rsu_C"/>
</dbReference>
<comment type="caution">
    <text evidence="2">The sequence shown here is derived from an EMBL/GenBank/DDBJ whole genome shotgun (WGS) entry which is preliminary data.</text>
</comment>
<feature type="domain" description="Type I restriction enzyme R protein C-terminal" evidence="1">
    <location>
        <begin position="2"/>
        <end position="129"/>
    </location>
</feature>
<sequence length="136" mass="16017">MMKLRNILKSFDQFEELDPLSERELQDYTSMYLDLQEAKIIYPEPIGDGEEVPPDDSDDDFDLELIKSIEVDFDFIYELIRTIKETPDLENKTIQETSIQRIVGLINMSPSLRHKKDLIVNFIENVDVQENNFDEK</sequence>
<name>A0AA38HHP0_9CUCU</name>
<evidence type="ECO:0000259" key="1">
    <source>
        <dbReference type="Pfam" id="PF12008"/>
    </source>
</evidence>
<accession>A0AA38HHP0</accession>
<dbReference type="EMBL" id="JALNTZ010002594">
    <property type="protein sequence ID" value="KAJ3616928.1"/>
    <property type="molecule type" value="Genomic_DNA"/>
</dbReference>
<organism evidence="2 3">
    <name type="scientific">Zophobas morio</name>
    <dbReference type="NCBI Taxonomy" id="2755281"/>
    <lineage>
        <taxon>Eukaryota</taxon>
        <taxon>Metazoa</taxon>
        <taxon>Ecdysozoa</taxon>
        <taxon>Arthropoda</taxon>
        <taxon>Hexapoda</taxon>
        <taxon>Insecta</taxon>
        <taxon>Pterygota</taxon>
        <taxon>Neoptera</taxon>
        <taxon>Endopterygota</taxon>
        <taxon>Coleoptera</taxon>
        <taxon>Polyphaga</taxon>
        <taxon>Cucujiformia</taxon>
        <taxon>Tenebrionidae</taxon>
        <taxon>Zophobas</taxon>
    </lineage>
</organism>
<evidence type="ECO:0000313" key="3">
    <source>
        <dbReference type="Proteomes" id="UP001168821"/>
    </source>
</evidence>
<dbReference type="AlphaFoldDB" id="A0AA38HHP0"/>
<dbReference type="Gene3D" id="1.20.58.910">
    <property type="match status" value="1"/>
</dbReference>
<protein>
    <recommendedName>
        <fullName evidence="1">Type I restriction enzyme R protein C-terminal domain-containing protein</fullName>
    </recommendedName>
</protein>
<dbReference type="Pfam" id="PF12008">
    <property type="entry name" value="EcoR124_C"/>
    <property type="match status" value="1"/>
</dbReference>
<evidence type="ECO:0000313" key="2">
    <source>
        <dbReference type="EMBL" id="KAJ3616928.1"/>
    </source>
</evidence>
<gene>
    <name evidence="2" type="ORF">Zmor_008944</name>
</gene>
<keyword evidence="3" id="KW-1185">Reference proteome</keyword>
<dbReference type="Proteomes" id="UP001168821">
    <property type="component" value="Unassembled WGS sequence"/>
</dbReference>